<dbReference type="AlphaFoldDB" id="A0AAD2Q2J6"/>
<proteinExistence type="predicted"/>
<name>A0AAD2Q2J6_9AGAR</name>
<dbReference type="EMBL" id="CAVNYO010000138">
    <property type="protein sequence ID" value="CAK5268946.1"/>
    <property type="molecule type" value="Genomic_DNA"/>
</dbReference>
<accession>A0AAD2Q2J6</accession>
<dbReference type="Proteomes" id="UP001295794">
    <property type="component" value="Unassembled WGS sequence"/>
</dbReference>
<evidence type="ECO:0000313" key="3">
    <source>
        <dbReference type="Proteomes" id="UP001295794"/>
    </source>
</evidence>
<evidence type="ECO:0000256" key="1">
    <source>
        <dbReference type="SAM" id="MobiDB-lite"/>
    </source>
</evidence>
<comment type="caution">
    <text evidence="2">The sequence shown here is derived from an EMBL/GenBank/DDBJ whole genome shotgun (WGS) entry which is preliminary data.</text>
</comment>
<gene>
    <name evidence="2" type="ORF">MYCIT1_LOCUS12315</name>
</gene>
<sequence>SCRNPRRSGEDSSPMEDFGHRRKLGTQMRYRSSGTDKHPSDAPSVHLIHS</sequence>
<evidence type="ECO:0000313" key="2">
    <source>
        <dbReference type="EMBL" id="CAK5268946.1"/>
    </source>
</evidence>
<reference evidence="2" key="1">
    <citation type="submission" date="2023-11" db="EMBL/GenBank/DDBJ databases">
        <authorList>
            <person name="De Vega J J."/>
            <person name="De Vega J J."/>
        </authorList>
    </citation>
    <scope>NUCLEOTIDE SEQUENCE</scope>
</reference>
<organism evidence="2 3">
    <name type="scientific">Mycena citricolor</name>
    <dbReference type="NCBI Taxonomy" id="2018698"/>
    <lineage>
        <taxon>Eukaryota</taxon>
        <taxon>Fungi</taxon>
        <taxon>Dikarya</taxon>
        <taxon>Basidiomycota</taxon>
        <taxon>Agaricomycotina</taxon>
        <taxon>Agaricomycetes</taxon>
        <taxon>Agaricomycetidae</taxon>
        <taxon>Agaricales</taxon>
        <taxon>Marasmiineae</taxon>
        <taxon>Mycenaceae</taxon>
        <taxon>Mycena</taxon>
    </lineage>
</organism>
<protein>
    <submittedName>
        <fullName evidence="2">Uncharacterized protein</fullName>
    </submittedName>
</protein>
<feature type="non-terminal residue" evidence="2">
    <location>
        <position position="1"/>
    </location>
</feature>
<feature type="region of interest" description="Disordered" evidence="1">
    <location>
        <begin position="1"/>
        <end position="50"/>
    </location>
</feature>
<keyword evidence="3" id="KW-1185">Reference proteome</keyword>